<dbReference type="Pfam" id="PF00172">
    <property type="entry name" value="Zn_clus"/>
    <property type="match status" value="1"/>
</dbReference>
<organism evidence="9 10">
    <name type="scientific">Podospora didyma</name>
    <dbReference type="NCBI Taxonomy" id="330526"/>
    <lineage>
        <taxon>Eukaryota</taxon>
        <taxon>Fungi</taxon>
        <taxon>Dikarya</taxon>
        <taxon>Ascomycota</taxon>
        <taxon>Pezizomycotina</taxon>
        <taxon>Sordariomycetes</taxon>
        <taxon>Sordariomycetidae</taxon>
        <taxon>Sordariales</taxon>
        <taxon>Podosporaceae</taxon>
        <taxon>Podospora</taxon>
    </lineage>
</organism>
<dbReference type="PROSITE" id="PS50048">
    <property type="entry name" value="ZN2_CY6_FUNGAL_2"/>
    <property type="match status" value="1"/>
</dbReference>
<dbReference type="InterPro" id="IPR001138">
    <property type="entry name" value="Zn2Cys6_DnaBD"/>
</dbReference>
<gene>
    <name evidence="9" type="ORF">B0H63DRAFT_14749</name>
</gene>
<dbReference type="SMART" id="SM00066">
    <property type="entry name" value="GAL4"/>
    <property type="match status" value="1"/>
</dbReference>
<feature type="compositionally biased region" description="Low complexity" evidence="7">
    <location>
        <begin position="129"/>
        <end position="142"/>
    </location>
</feature>
<dbReference type="GO" id="GO:0005634">
    <property type="term" value="C:nucleus"/>
    <property type="evidence" value="ECO:0007669"/>
    <property type="project" value="UniProtKB-SubCell"/>
</dbReference>
<feature type="region of interest" description="Disordered" evidence="7">
    <location>
        <begin position="99"/>
        <end position="161"/>
    </location>
</feature>
<evidence type="ECO:0000313" key="10">
    <source>
        <dbReference type="Proteomes" id="UP001285441"/>
    </source>
</evidence>
<comment type="caution">
    <text evidence="9">The sequence shown here is derived from an EMBL/GenBank/DDBJ whole genome shotgun (WGS) entry which is preliminary data.</text>
</comment>
<reference evidence="9" key="2">
    <citation type="submission" date="2023-06" db="EMBL/GenBank/DDBJ databases">
        <authorList>
            <consortium name="Lawrence Berkeley National Laboratory"/>
            <person name="Haridas S."/>
            <person name="Hensen N."/>
            <person name="Bonometti L."/>
            <person name="Westerberg I."/>
            <person name="Brannstrom I.O."/>
            <person name="Guillou S."/>
            <person name="Cros-Aarteil S."/>
            <person name="Calhoun S."/>
            <person name="Kuo A."/>
            <person name="Mondo S."/>
            <person name="Pangilinan J."/>
            <person name="Riley R."/>
            <person name="LaButti K."/>
            <person name="Andreopoulos B."/>
            <person name="Lipzen A."/>
            <person name="Chen C."/>
            <person name="Yanf M."/>
            <person name="Daum C."/>
            <person name="Ng V."/>
            <person name="Clum A."/>
            <person name="Steindorff A."/>
            <person name="Ohm R."/>
            <person name="Martin F."/>
            <person name="Silar P."/>
            <person name="Natvig D."/>
            <person name="Lalanne C."/>
            <person name="Gautier V."/>
            <person name="Ament-velasquez S.L."/>
            <person name="Kruys A."/>
            <person name="Hutchinson M.I."/>
            <person name="Powell A.J."/>
            <person name="Barry K."/>
            <person name="Miller A.N."/>
            <person name="Grigoriev I.V."/>
            <person name="Debuchy R."/>
            <person name="Gladieux P."/>
            <person name="Thoren M.H."/>
            <person name="Johannesson H."/>
        </authorList>
    </citation>
    <scope>NUCLEOTIDE SEQUENCE</scope>
    <source>
        <strain evidence="9">CBS 232.78</strain>
    </source>
</reference>
<dbReference type="SUPFAM" id="SSF57701">
    <property type="entry name" value="Zn2/Cys6 DNA-binding domain"/>
    <property type="match status" value="1"/>
</dbReference>
<evidence type="ECO:0000256" key="4">
    <source>
        <dbReference type="ARBA" id="ARBA00023125"/>
    </source>
</evidence>
<protein>
    <submittedName>
        <fullName evidence="9">Fungal-specific transcription factor domain-containing protein</fullName>
    </submittedName>
</protein>
<evidence type="ECO:0000256" key="7">
    <source>
        <dbReference type="SAM" id="MobiDB-lite"/>
    </source>
</evidence>
<evidence type="ECO:0000259" key="8">
    <source>
        <dbReference type="PROSITE" id="PS50048"/>
    </source>
</evidence>
<dbReference type="Proteomes" id="UP001285441">
    <property type="component" value="Unassembled WGS sequence"/>
</dbReference>
<proteinExistence type="predicted"/>
<name>A0AAE0P4L7_9PEZI</name>
<keyword evidence="4" id="KW-0238">DNA-binding</keyword>
<evidence type="ECO:0000256" key="6">
    <source>
        <dbReference type="ARBA" id="ARBA00023242"/>
    </source>
</evidence>
<keyword evidence="10" id="KW-1185">Reference proteome</keyword>
<evidence type="ECO:0000256" key="5">
    <source>
        <dbReference type="ARBA" id="ARBA00023163"/>
    </source>
</evidence>
<keyword evidence="6" id="KW-0539">Nucleus</keyword>
<keyword evidence="2" id="KW-0862">Zinc</keyword>
<reference evidence="9" key="1">
    <citation type="journal article" date="2023" name="Mol. Phylogenet. Evol.">
        <title>Genome-scale phylogeny and comparative genomics of the fungal order Sordariales.</title>
        <authorList>
            <person name="Hensen N."/>
            <person name="Bonometti L."/>
            <person name="Westerberg I."/>
            <person name="Brannstrom I.O."/>
            <person name="Guillou S."/>
            <person name="Cros-Aarteil S."/>
            <person name="Calhoun S."/>
            <person name="Haridas S."/>
            <person name="Kuo A."/>
            <person name="Mondo S."/>
            <person name="Pangilinan J."/>
            <person name="Riley R."/>
            <person name="LaButti K."/>
            <person name="Andreopoulos B."/>
            <person name="Lipzen A."/>
            <person name="Chen C."/>
            <person name="Yan M."/>
            <person name="Daum C."/>
            <person name="Ng V."/>
            <person name="Clum A."/>
            <person name="Steindorff A."/>
            <person name="Ohm R.A."/>
            <person name="Martin F."/>
            <person name="Silar P."/>
            <person name="Natvig D.O."/>
            <person name="Lalanne C."/>
            <person name="Gautier V."/>
            <person name="Ament-Velasquez S.L."/>
            <person name="Kruys A."/>
            <person name="Hutchinson M.I."/>
            <person name="Powell A.J."/>
            <person name="Barry K."/>
            <person name="Miller A.N."/>
            <person name="Grigoriev I.V."/>
            <person name="Debuchy R."/>
            <person name="Gladieux P."/>
            <person name="Hiltunen Thoren M."/>
            <person name="Johannesson H."/>
        </authorList>
    </citation>
    <scope>NUCLEOTIDE SEQUENCE</scope>
    <source>
        <strain evidence="9">CBS 232.78</strain>
    </source>
</reference>
<keyword evidence="5" id="KW-0804">Transcription</keyword>
<dbReference type="GO" id="GO:0008270">
    <property type="term" value="F:zinc ion binding"/>
    <property type="evidence" value="ECO:0007669"/>
    <property type="project" value="InterPro"/>
</dbReference>
<dbReference type="InterPro" id="IPR036864">
    <property type="entry name" value="Zn2-C6_fun-type_DNA-bd_sf"/>
</dbReference>
<dbReference type="PANTHER" id="PTHR37534">
    <property type="entry name" value="TRANSCRIPTIONAL ACTIVATOR PROTEIN UGA3"/>
    <property type="match status" value="1"/>
</dbReference>
<dbReference type="Pfam" id="PF11951">
    <property type="entry name" value="Fungal_trans_2"/>
    <property type="match status" value="1"/>
</dbReference>
<evidence type="ECO:0000256" key="1">
    <source>
        <dbReference type="ARBA" id="ARBA00004123"/>
    </source>
</evidence>
<sequence>MATKTRSSDGCWTCRLRRKKCDEVRPLCNACGALEIDCLYSDDKPDWMDGAEKQKEKADQLKLEVKQRASHRRERRYLQGLEMGLEALEVSHADLQADMQADGSQSPDERQASHISPGPSHALPMGTESSPSSFSRPQDSGSEFSGTQADTGPSSSADTTARDDHHLMSDFEEFDLTMIMTYLDYVFPFLFPFYQPPLLDAGRGWLLSMLRRNKAILHTALSLASYFFNVVLSHATQSHQDCRAHNWDNLQRQQDLAVHALQREMNDIVARGVKNYLSETNQVMASVIQLLTFEVAIANTGNWIMHLDAATELYTEMVKHHGIADGDKFCFAMMLTQLGHKPWEMTPMNHPWSSDQASLRFFTAFLLFYDTLASTALDRPPRLKYLHKPLLADISEEEKRSLPAGEREYALPHIDMHHFLGLQNWVVMCLGEIAALDAWKKEMKKNGSLSMTVLVARAAAIERCLRVRLLALEAPQVQPECNDLANCSNPTHDHDPLIQFGLSGRLQSPLMLKATASISRVWAQAALTYLSVVVSGWQPASPETRHSVALTMQLFSSFPDLTYLRALVWPFTVTGCLAGPELEQTFRDMVAAMGPLQLFGTIREALAIMEHVWANRAQIDSNADSWDLAACFRCLGRPALLV</sequence>
<dbReference type="AlphaFoldDB" id="A0AAE0P4L7"/>
<dbReference type="GO" id="GO:0000981">
    <property type="term" value="F:DNA-binding transcription factor activity, RNA polymerase II-specific"/>
    <property type="evidence" value="ECO:0007669"/>
    <property type="project" value="InterPro"/>
</dbReference>
<dbReference type="GO" id="GO:0003677">
    <property type="term" value="F:DNA binding"/>
    <property type="evidence" value="ECO:0007669"/>
    <property type="project" value="UniProtKB-KW"/>
</dbReference>
<dbReference type="InterPro" id="IPR021858">
    <property type="entry name" value="Fun_TF"/>
</dbReference>
<evidence type="ECO:0000256" key="3">
    <source>
        <dbReference type="ARBA" id="ARBA00023015"/>
    </source>
</evidence>
<keyword evidence="3" id="KW-0805">Transcription regulation</keyword>
<dbReference type="Gene3D" id="4.10.240.10">
    <property type="entry name" value="Zn(2)-C6 fungal-type DNA-binding domain"/>
    <property type="match status" value="1"/>
</dbReference>
<dbReference type="PANTHER" id="PTHR37534:SF20">
    <property type="entry name" value="PRO1A C6 ZINK-FINGER PROTEIN"/>
    <property type="match status" value="1"/>
</dbReference>
<feature type="compositionally biased region" description="Polar residues" evidence="7">
    <location>
        <begin position="143"/>
        <end position="159"/>
    </location>
</feature>
<feature type="domain" description="Zn(2)-C6 fungal-type" evidence="8">
    <location>
        <begin position="10"/>
        <end position="40"/>
    </location>
</feature>
<dbReference type="PROSITE" id="PS00463">
    <property type="entry name" value="ZN2_CY6_FUNGAL_1"/>
    <property type="match status" value="1"/>
</dbReference>
<evidence type="ECO:0000313" key="9">
    <source>
        <dbReference type="EMBL" id="KAK3393252.1"/>
    </source>
</evidence>
<accession>A0AAE0P4L7</accession>
<evidence type="ECO:0000256" key="2">
    <source>
        <dbReference type="ARBA" id="ARBA00022833"/>
    </source>
</evidence>
<dbReference type="EMBL" id="JAULSW010000001">
    <property type="protein sequence ID" value="KAK3393252.1"/>
    <property type="molecule type" value="Genomic_DNA"/>
</dbReference>
<comment type="subcellular location">
    <subcellularLocation>
        <location evidence="1">Nucleus</location>
    </subcellularLocation>
</comment>
<dbReference type="CDD" id="cd00067">
    <property type="entry name" value="GAL4"/>
    <property type="match status" value="1"/>
</dbReference>